<evidence type="ECO:0000313" key="8">
    <source>
        <dbReference type="Proteomes" id="UP000609121"/>
    </source>
</evidence>
<evidence type="ECO:0000313" key="7">
    <source>
        <dbReference type="EMBL" id="MBE3640461.1"/>
    </source>
</evidence>
<dbReference type="GO" id="GO:0006352">
    <property type="term" value="P:DNA-templated transcription initiation"/>
    <property type="evidence" value="ECO:0007669"/>
    <property type="project" value="InterPro"/>
</dbReference>
<dbReference type="CDD" id="cd06171">
    <property type="entry name" value="Sigma70_r4"/>
    <property type="match status" value="1"/>
</dbReference>
<evidence type="ECO:0000256" key="3">
    <source>
        <dbReference type="ARBA" id="ARBA00023082"/>
    </source>
</evidence>
<dbReference type="InterPro" id="IPR014284">
    <property type="entry name" value="RNA_pol_sigma-70_dom"/>
</dbReference>
<keyword evidence="2" id="KW-0805">Transcription regulation</keyword>
<keyword evidence="8" id="KW-1185">Reference proteome</keyword>
<dbReference type="Gene3D" id="1.10.10.10">
    <property type="entry name" value="Winged helix-like DNA-binding domain superfamily/Winged helix DNA-binding domain"/>
    <property type="match status" value="1"/>
</dbReference>
<comment type="caution">
    <text evidence="7">The sequence shown here is derived from an EMBL/GenBank/DDBJ whole genome shotgun (WGS) entry which is preliminary data.</text>
</comment>
<sequence>MSARDEETGDQELLARIAAGDMTAMRALYLRHAAVVERFARSRLNDPAEAADVLHNTMLDVWRNAATFGGRSAVRSWMLSIARNKAVDLIRKRARTELAEPDDTLPDDAPDPEAALAAAQDAQRVRDCVAKLGERHRAAVQLAYFEEMSVAEIAAAEQVAEGTVKTRLFHARKLLMRCLSR</sequence>
<dbReference type="InterPro" id="IPR007627">
    <property type="entry name" value="RNA_pol_sigma70_r2"/>
</dbReference>
<dbReference type="Pfam" id="PF04542">
    <property type="entry name" value="Sigma70_r2"/>
    <property type="match status" value="1"/>
</dbReference>
<evidence type="ECO:0000259" key="5">
    <source>
        <dbReference type="Pfam" id="PF04542"/>
    </source>
</evidence>
<feature type="domain" description="RNA polymerase sigma factor 70 region 4 type 2" evidence="6">
    <location>
        <begin position="123"/>
        <end position="175"/>
    </location>
</feature>
<keyword evidence="4" id="KW-0804">Transcription</keyword>
<dbReference type="RefSeq" id="WP_193186669.1">
    <property type="nucleotide sequence ID" value="NZ_JACVXA010000095.1"/>
</dbReference>
<dbReference type="InterPro" id="IPR039425">
    <property type="entry name" value="RNA_pol_sigma-70-like"/>
</dbReference>
<comment type="similarity">
    <text evidence="1">Belongs to the sigma-70 factor family. ECF subfamily.</text>
</comment>
<dbReference type="InterPro" id="IPR013249">
    <property type="entry name" value="RNA_pol_sigma70_r4_t2"/>
</dbReference>
<dbReference type="SUPFAM" id="SSF88659">
    <property type="entry name" value="Sigma3 and sigma4 domains of RNA polymerase sigma factors"/>
    <property type="match status" value="1"/>
</dbReference>
<proteinExistence type="inferred from homology"/>
<dbReference type="AlphaFoldDB" id="A0A8J6Z2H9"/>
<protein>
    <submittedName>
        <fullName evidence="7">Sigma-70 family RNA polymerase sigma factor</fullName>
    </submittedName>
</protein>
<keyword evidence="3" id="KW-0731">Sigma factor</keyword>
<evidence type="ECO:0000256" key="1">
    <source>
        <dbReference type="ARBA" id="ARBA00010641"/>
    </source>
</evidence>
<dbReference type="InterPro" id="IPR013324">
    <property type="entry name" value="RNA_pol_sigma_r3/r4-like"/>
</dbReference>
<name>A0A8J6Z2H9_9RHOB</name>
<dbReference type="PANTHER" id="PTHR43133:SF32">
    <property type="entry name" value="BLR3042 PROTEIN"/>
    <property type="match status" value="1"/>
</dbReference>
<dbReference type="NCBIfam" id="TIGR02937">
    <property type="entry name" value="sigma70-ECF"/>
    <property type="match status" value="1"/>
</dbReference>
<dbReference type="InterPro" id="IPR036388">
    <property type="entry name" value="WH-like_DNA-bd_sf"/>
</dbReference>
<accession>A0A8J6Z2H9</accession>
<dbReference type="Proteomes" id="UP000609121">
    <property type="component" value="Unassembled WGS sequence"/>
</dbReference>
<evidence type="ECO:0000259" key="6">
    <source>
        <dbReference type="Pfam" id="PF08281"/>
    </source>
</evidence>
<dbReference type="Pfam" id="PF08281">
    <property type="entry name" value="Sigma70_r4_2"/>
    <property type="match status" value="1"/>
</dbReference>
<gene>
    <name evidence="7" type="ORF">ICN82_19840</name>
</gene>
<evidence type="ECO:0000256" key="4">
    <source>
        <dbReference type="ARBA" id="ARBA00023163"/>
    </source>
</evidence>
<reference evidence="7" key="1">
    <citation type="submission" date="2020-09" db="EMBL/GenBank/DDBJ databases">
        <title>A novel bacterium of genus Mangrovicoccus, isolated from South China Sea.</title>
        <authorList>
            <person name="Huang H."/>
            <person name="Mo K."/>
            <person name="Hu Y."/>
        </authorList>
    </citation>
    <scope>NUCLEOTIDE SEQUENCE</scope>
    <source>
        <strain evidence="7">HB182678</strain>
    </source>
</reference>
<evidence type="ECO:0000256" key="2">
    <source>
        <dbReference type="ARBA" id="ARBA00023015"/>
    </source>
</evidence>
<dbReference type="GO" id="GO:0016987">
    <property type="term" value="F:sigma factor activity"/>
    <property type="evidence" value="ECO:0007669"/>
    <property type="project" value="UniProtKB-KW"/>
</dbReference>
<dbReference type="InterPro" id="IPR013325">
    <property type="entry name" value="RNA_pol_sigma_r2"/>
</dbReference>
<dbReference type="Gene3D" id="1.10.1740.10">
    <property type="match status" value="1"/>
</dbReference>
<dbReference type="SUPFAM" id="SSF88946">
    <property type="entry name" value="Sigma2 domain of RNA polymerase sigma factors"/>
    <property type="match status" value="1"/>
</dbReference>
<dbReference type="EMBL" id="JACVXA010000095">
    <property type="protein sequence ID" value="MBE3640461.1"/>
    <property type="molecule type" value="Genomic_DNA"/>
</dbReference>
<dbReference type="GO" id="GO:0003677">
    <property type="term" value="F:DNA binding"/>
    <property type="evidence" value="ECO:0007669"/>
    <property type="project" value="InterPro"/>
</dbReference>
<dbReference type="PANTHER" id="PTHR43133">
    <property type="entry name" value="RNA POLYMERASE ECF-TYPE SIGMA FACTO"/>
    <property type="match status" value="1"/>
</dbReference>
<feature type="domain" description="RNA polymerase sigma-70 region 2" evidence="5">
    <location>
        <begin position="28"/>
        <end position="96"/>
    </location>
</feature>
<organism evidence="7 8">
    <name type="scientific">Mangrovicoccus algicola</name>
    <dbReference type="NCBI Taxonomy" id="2771008"/>
    <lineage>
        <taxon>Bacteria</taxon>
        <taxon>Pseudomonadati</taxon>
        <taxon>Pseudomonadota</taxon>
        <taxon>Alphaproteobacteria</taxon>
        <taxon>Rhodobacterales</taxon>
        <taxon>Paracoccaceae</taxon>
        <taxon>Mangrovicoccus</taxon>
    </lineage>
</organism>